<feature type="signal peptide" evidence="1">
    <location>
        <begin position="1"/>
        <end position="19"/>
    </location>
</feature>
<keyword evidence="3" id="KW-1185">Reference proteome</keyword>
<organism evidence="3">
    <name type="scientific">Drosophila sechellia</name>
    <name type="common">Fruit fly</name>
    <dbReference type="NCBI Taxonomy" id="7238"/>
    <lineage>
        <taxon>Eukaryota</taxon>
        <taxon>Metazoa</taxon>
        <taxon>Ecdysozoa</taxon>
        <taxon>Arthropoda</taxon>
        <taxon>Hexapoda</taxon>
        <taxon>Insecta</taxon>
        <taxon>Pterygota</taxon>
        <taxon>Neoptera</taxon>
        <taxon>Endopterygota</taxon>
        <taxon>Diptera</taxon>
        <taxon>Brachycera</taxon>
        <taxon>Muscomorpha</taxon>
        <taxon>Ephydroidea</taxon>
        <taxon>Drosophilidae</taxon>
        <taxon>Drosophila</taxon>
        <taxon>Sophophora</taxon>
    </lineage>
</organism>
<name>B4HIE7_DROSE</name>
<sequence>MRIFTLILGLLCTLGYSSGYNYLMVLNSAGRSHFNVGHALAKGLVKAGHTITVVSVFPQKKPIPGYTDVNVTNVVKVMGGDIGSLWASIQKPFTQNLIDLYGFLSTITCRCTNAF</sequence>
<gene>
    <name evidence="2" type="primary">Dsec\GM26129</name>
    <name evidence="2" type="ORF">Dsec_GM26129</name>
</gene>
<dbReference type="HOGENOM" id="CLU_150242_0_0_1"/>
<evidence type="ECO:0000313" key="2">
    <source>
        <dbReference type="EMBL" id="EDW42662.1"/>
    </source>
</evidence>
<dbReference type="KEGG" id="dse:6606882"/>
<evidence type="ECO:0000313" key="3">
    <source>
        <dbReference type="Proteomes" id="UP000001292"/>
    </source>
</evidence>
<proteinExistence type="predicted"/>
<dbReference type="OMA" id="WQSHTET"/>
<evidence type="ECO:0000256" key="1">
    <source>
        <dbReference type="SAM" id="SignalP"/>
    </source>
</evidence>
<accession>B4HIE7</accession>
<reference evidence="2 3" key="1">
    <citation type="journal article" date="2007" name="Nature">
        <title>Evolution of genes and genomes on the Drosophila phylogeny.</title>
        <authorList>
            <consortium name="Drosophila 12 Genomes Consortium"/>
            <person name="Clark A.G."/>
            <person name="Eisen M.B."/>
            <person name="Smith D.R."/>
            <person name="Bergman C.M."/>
            <person name="Oliver B."/>
            <person name="Markow T.A."/>
            <person name="Kaufman T.C."/>
            <person name="Kellis M."/>
            <person name="Gelbart W."/>
            <person name="Iyer V.N."/>
            <person name="Pollard D.A."/>
            <person name="Sackton T.B."/>
            <person name="Larracuente A.M."/>
            <person name="Singh N.D."/>
            <person name="Abad J.P."/>
            <person name="Abt D.N."/>
            <person name="Adryan B."/>
            <person name="Aguade M."/>
            <person name="Akashi H."/>
            <person name="Anderson W.W."/>
            <person name="Aquadro C.F."/>
            <person name="Ardell D.H."/>
            <person name="Arguello R."/>
            <person name="Artieri C.G."/>
            <person name="Barbash D.A."/>
            <person name="Barker D."/>
            <person name="Barsanti P."/>
            <person name="Batterham P."/>
            <person name="Batzoglou S."/>
            <person name="Begun D."/>
            <person name="Bhutkar A."/>
            <person name="Blanco E."/>
            <person name="Bosak S.A."/>
            <person name="Bradley R.K."/>
            <person name="Brand A.D."/>
            <person name="Brent M.R."/>
            <person name="Brooks A.N."/>
            <person name="Brown R.H."/>
            <person name="Butlin R.K."/>
            <person name="Caggese C."/>
            <person name="Calvi B.R."/>
            <person name="Bernardo de Carvalho A."/>
            <person name="Caspi A."/>
            <person name="Castrezana S."/>
            <person name="Celniker S.E."/>
            <person name="Chang J.L."/>
            <person name="Chapple C."/>
            <person name="Chatterji S."/>
            <person name="Chinwalla A."/>
            <person name="Civetta A."/>
            <person name="Clifton S.W."/>
            <person name="Comeron J.M."/>
            <person name="Costello J.C."/>
            <person name="Coyne J.A."/>
            <person name="Daub J."/>
            <person name="David R.G."/>
            <person name="Delcher A.L."/>
            <person name="Delehaunty K."/>
            <person name="Do C.B."/>
            <person name="Ebling H."/>
            <person name="Edwards K."/>
            <person name="Eickbush T."/>
            <person name="Evans J.D."/>
            <person name="Filipski A."/>
            <person name="Findeiss S."/>
            <person name="Freyhult E."/>
            <person name="Fulton L."/>
            <person name="Fulton R."/>
            <person name="Garcia A.C."/>
            <person name="Gardiner A."/>
            <person name="Garfield D.A."/>
            <person name="Garvin B.E."/>
            <person name="Gibson G."/>
            <person name="Gilbert D."/>
            <person name="Gnerre S."/>
            <person name="Godfrey J."/>
            <person name="Good R."/>
            <person name="Gotea V."/>
            <person name="Gravely B."/>
            <person name="Greenberg A.J."/>
            <person name="Griffiths-Jones S."/>
            <person name="Gross S."/>
            <person name="Guigo R."/>
            <person name="Gustafson E.A."/>
            <person name="Haerty W."/>
            <person name="Hahn M.W."/>
            <person name="Halligan D.L."/>
            <person name="Halpern A.L."/>
            <person name="Halter G.M."/>
            <person name="Han M.V."/>
            <person name="Heger A."/>
            <person name="Hillier L."/>
            <person name="Hinrichs A.S."/>
            <person name="Holmes I."/>
            <person name="Hoskins R.A."/>
            <person name="Hubisz M.J."/>
            <person name="Hultmark D."/>
            <person name="Huntley M.A."/>
            <person name="Jaffe D.B."/>
            <person name="Jagadeeshan S."/>
            <person name="Jeck W.R."/>
            <person name="Johnson J."/>
            <person name="Jones C.D."/>
            <person name="Jordan W.C."/>
            <person name="Karpen G.H."/>
            <person name="Kataoka E."/>
            <person name="Keightley P.D."/>
            <person name="Kheradpour P."/>
            <person name="Kirkness E.F."/>
            <person name="Koerich L.B."/>
            <person name="Kristiansen K."/>
            <person name="Kudrna D."/>
            <person name="Kulathinal R.J."/>
            <person name="Kumar S."/>
            <person name="Kwok R."/>
            <person name="Lander E."/>
            <person name="Langley C.H."/>
            <person name="Lapoint R."/>
            <person name="Lazzaro B.P."/>
            <person name="Lee S.J."/>
            <person name="Levesque L."/>
            <person name="Li R."/>
            <person name="Lin C.F."/>
            <person name="Lin M.F."/>
            <person name="Lindblad-Toh K."/>
            <person name="Llopart A."/>
            <person name="Long M."/>
            <person name="Low L."/>
            <person name="Lozovsky E."/>
            <person name="Lu J."/>
            <person name="Luo M."/>
            <person name="Machado C.A."/>
            <person name="Makalowski W."/>
            <person name="Marzo M."/>
            <person name="Matsuda M."/>
            <person name="Matzkin L."/>
            <person name="McAllister B."/>
            <person name="McBride C.S."/>
            <person name="McKernan B."/>
            <person name="McKernan K."/>
            <person name="Mendez-Lago M."/>
            <person name="Minx P."/>
            <person name="Mollenhauer M.U."/>
            <person name="Montooth K."/>
            <person name="Mount S.M."/>
            <person name="Mu X."/>
            <person name="Myers E."/>
            <person name="Negre B."/>
            <person name="Newfeld S."/>
            <person name="Nielsen R."/>
            <person name="Noor M.A."/>
            <person name="O'Grady P."/>
            <person name="Pachter L."/>
            <person name="Papaceit M."/>
            <person name="Parisi M.J."/>
            <person name="Parisi M."/>
            <person name="Parts L."/>
            <person name="Pedersen J.S."/>
            <person name="Pesole G."/>
            <person name="Phillippy A.M."/>
            <person name="Ponting C.P."/>
            <person name="Pop M."/>
            <person name="Porcelli D."/>
            <person name="Powell J.R."/>
            <person name="Prohaska S."/>
            <person name="Pruitt K."/>
            <person name="Puig M."/>
            <person name="Quesneville H."/>
            <person name="Ram K.R."/>
            <person name="Rand D."/>
            <person name="Rasmussen M.D."/>
            <person name="Reed L.K."/>
            <person name="Reenan R."/>
            <person name="Reily A."/>
            <person name="Remington K.A."/>
            <person name="Rieger T.T."/>
            <person name="Ritchie M.G."/>
            <person name="Robin C."/>
            <person name="Rogers Y.H."/>
            <person name="Rohde C."/>
            <person name="Rozas J."/>
            <person name="Rubenfield M.J."/>
            <person name="Ruiz A."/>
            <person name="Russo S."/>
            <person name="Salzberg S.L."/>
            <person name="Sanchez-Gracia A."/>
            <person name="Saranga D.J."/>
            <person name="Sato H."/>
            <person name="Schaeffer S.W."/>
            <person name="Schatz M.C."/>
            <person name="Schlenke T."/>
            <person name="Schwartz R."/>
            <person name="Segarra C."/>
            <person name="Singh R.S."/>
            <person name="Sirot L."/>
            <person name="Sirota M."/>
            <person name="Sisneros N.B."/>
            <person name="Smith C.D."/>
            <person name="Smith T.F."/>
            <person name="Spieth J."/>
            <person name="Stage D.E."/>
            <person name="Stark A."/>
            <person name="Stephan W."/>
            <person name="Strausberg R.L."/>
            <person name="Strempel S."/>
            <person name="Sturgill D."/>
            <person name="Sutton G."/>
            <person name="Sutton G.G."/>
            <person name="Tao W."/>
            <person name="Teichmann S."/>
            <person name="Tobari Y.N."/>
            <person name="Tomimura Y."/>
            <person name="Tsolas J.M."/>
            <person name="Valente V.L."/>
            <person name="Venter E."/>
            <person name="Venter J.C."/>
            <person name="Vicario S."/>
            <person name="Vieira F.G."/>
            <person name="Vilella A.J."/>
            <person name="Villasante A."/>
            <person name="Walenz B."/>
            <person name="Wang J."/>
            <person name="Wasserman M."/>
            <person name="Watts T."/>
            <person name="Wilson D."/>
            <person name="Wilson R.K."/>
            <person name="Wing R.A."/>
            <person name="Wolfner M.F."/>
            <person name="Wong A."/>
            <person name="Wong G.K."/>
            <person name="Wu C.I."/>
            <person name="Wu G."/>
            <person name="Yamamoto D."/>
            <person name="Yang H.P."/>
            <person name="Yang S.P."/>
            <person name="Yorke J.A."/>
            <person name="Yoshida K."/>
            <person name="Zdobnov E."/>
            <person name="Zhang P."/>
            <person name="Zhang Y."/>
            <person name="Zimin A.V."/>
            <person name="Baldwin J."/>
            <person name="Abdouelleil A."/>
            <person name="Abdulkadir J."/>
            <person name="Abebe A."/>
            <person name="Abera B."/>
            <person name="Abreu J."/>
            <person name="Acer S.C."/>
            <person name="Aftuck L."/>
            <person name="Alexander A."/>
            <person name="An P."/>
            <person name="Anderson E."/>
            <person name="Anderson S."/>
            <person name="Arachi H."/>
            <person name="Azer M."/>
            <person name="Bachantsang P."/>
            <person name="Barry A."/>
            <person name="Bayul T."/>
            <person name="Berlin A."/>
            <person name="Bessette D."/>
            <person name="Bloom T."/>
            <person name="Blye J."/>
            <person name="Boguslavskiy L."/>
            <person name="Bonnet C."/>
            <person name="Boukhgalter B."/>
            <person name="Bourzgui I."/>
            <person name="Brown A."/>
            <person name="Cahill P."/>
            <person name="Channer S."/>
            <person name="Cheshatsang Y."/>
            <person name="Chuda L."/>
            <person name="Citroen M."/>
            <person name="Collymore A."/>
            <person name="Cooke P."/>
            <person name="Costello M."/>
            <person name="D'Aco K."/>
            <person name="Daza R."/>
            <person name="De Haan G."/>
            <person name="DeGray S."/>
            <person name="DeMaso C."/>
            <person name="Dhargay N."/>
            <person name="Dooley K."/>
            <person name="Dooley E."/>
            <person name="Doricent M."/>
            <person name="Dorje P."/>
            <person name="Dorjee K."/>
            <person name="Dupes A."/>
            <person name="Elong R."/>
            <person name="Falk J."/>
            <person name="Farina A."/>
            <person name="Faro S."/>
            <person name="Ferguson D."/>
            <person name="Fisher S."/>
            <person name="Foley C.D."/>
            <person name="Franke A."/>
            <person name="Friedrich D."/>
            <person name="Gadbois L."/>
            <person name="Gearin G."/>
            <person name="Gearin C.R."/>
            <person name="Giannoukos G."/>
            <person name="Goode T."/>
            <person name="Graham J."/>
            <person name="Grandbois E."/>
            <person name="Grewal S."/>
            <person name="Gyaltsen K."/>
            <person name="Hafez N."/>
            <person name="Hagos B."/>
            <person name="Hall J."/>
            <person name="Henson C."/>
            <person name="Hollinger A."/>
            <person name="Honan T."/>
            <person name="Huard M.D."/>
            <person name="Hughes L."/>
            <person name="Hurhula B."/>
            <person name="Husby M.E."/>
            <person name="Kamat A."/>
            <person name="Kanga B."/>
            <person name="Kashin S."/>
            <person name="Khazanovich D."/>
            <person name="Kisner P."/>
            <person name="Lance K."/>
            <person name="Lara M."/>
            <person name="Lee W."/>
            <person name="Lennon N."/>
            <person name="Letendre F."/>
            <person name="LeVine R."/>
            <person name="Lipovsky A."/>
            <person name="Liu X."/>
            <person name="Liu J."/>
            <person name="Liu S."/>
            <person name="Lokyitsang T."/>
            <person name="Lokyitsang Y."/>
            <person name="Lubonja R."/>
            <person name="Lui A."/>
            <person name="MacDonald P."/>
            <person name="Magnisalis V."/>
            <person name="Maru K."/>
            <person name="Matthews C."/>
            <person name="McCusker W."/>
            <person name="McDonough S."/>
            <person name="Mehta T."/>
            <person name="Meldrim J."/>
            <person name="Meneus L."/>
            <person name="Mihai O."/>
            <person name="Mihalev A."/>
            <person name="Mihova T."/>
            <person name="Mittelman R."/>
            <person name="Mlenga V."/>
            <person name="Montmayeur A."/>
            <person name="Mulrain L."/>
            <person name="Navidi A."/>
            <person name="Naylor J."/>
            <person name="Negash T."/>
            <person name="Nguyen T."/>
            <person name="Nguyen N."/>
            <person name="Nicol R."/>
            <person name="Norbu C."/>
            <person name="Norbu N."/>
            <person name="Novod N."/>
            <person name="O'Neill B."/>
            <person name="Osman S."/>
            <person name="Markiewicz E."/>
            <person name="Oyono O.L."/>
            <person name="Patti C."/>
            <person name="Phunkhang P."/>
            <person name="Pierre F."/>
            <person name="Priest M."/>
            <person name="Raghuraman S."/>
            <person name="Rege F."/>
            <person name="Reyes R."/>
            <person name="Rise C."/>
            <person name="Rogov P."/>
            <person name="Ross K."/>
            <person name="Ryan E."/>
            <person name="Settipalli S."/>
            <person name="Shea T."/>
            <person name="Sherpa N."/>
            <person name="Shi L."/>
            <person name="Shih D."/>
            <person name="Sparrow T."/>
            <person name="Spaulding J."/>
            <person name="Stalker J."/>
            <person name="Stange-Thomann N."/>
            <person name="Stavropoulos S."/>
            <person name="Stone C."/>
            <person name="Strader C."/>
            <person name="Tesfaye S."/>
            <person name="Thomson T."/>
            <person name="Thoulutsang Y."/>
            <person name="Thoulutsang D."/>
            <person name="Topham K."/>
            <person name="Topping I."/>
            <person name="Tsamla T."/>
            <person name="Vassiliev H."/>
            <person name="Vo A."/>
            <person name="Wangchuk T."/>
            <person name="Wangdi T."/>
            <person name="Weiand M."/>
            <person name="Wilkinson J."/>
            <person name="Wilson A."/>
            <person name="Yadav S."/>
            <person name="Young G."/>
            <person name="Yu Q."/>
            <person name="Zembek L."/>
            <person name="Zhong D."/>
            <person name="Zimmer A."/>
            <person name="Zwirko Z."/>
            <person name="Jaffe D.B."/>
            <person name="Alvarez P."/>
            <person name="Brockman W."/>
            <person name="Butler J."/>
            <person name="Chin C."/>
            <person name="Gnerre S."/>
            <person name="Grabherr M."/>
            <person name="Kleber M."/>
            <person name="Mauceli E."/>
            <person name="MacCallum I."/>
        </authorList>
    </citation>
    <scope>NUCLEOTIDE SEQUENCE [LARGE SCALE GENOMIC DNA]</scope>
    <source>
        <strain evidence="3">Rob3c / Tucson 14021-0248.25</strain>
    </source>
</reference>
<dbReference type="AlphaFoldDB" id="B4HIE7"/>
<dbReference type="SUPFAM" id="SSF53756">
    <property type="entry name" value="UDP-Glycosyltransferase/glycogen phosphorylase"/>
    <property type="match status" value="1"/>
</dbReference>
<dbReference type="EMBL" id="CH480815">
    <property type="protein sequence ID" value="EDW42662.1"/>
    <property type="molecule type" value="Genomic_DNA"/>
</dbReference>
<dbReference type="Proteomes" id="UP000001292">
    <property type="component" value="Unassembled WGS sequence"/>
</dbReference>
<feature type="chain" id="PRO_5002805348" evidence="1">
    <location>
        <begin position="20"/>
        <end position="115"/>
    </location>
</feature>
<keyword evidence="1" id="KW-0732">Signal</keyword>
<protein>
    <submittedName>
        <fullName evidence="2">GM26129</fullName>
    </submittedName>
</protein>